<dbReference type="EMBL" id="WNWS01000128">
    <property type="protein sequence ID" value="KAE9978837.1"/>
    <property type="molecule type" value="Genomic_DNA"/>
</dbReference>
<dbReference type="Proteomes" id="UP000447873">
    <property type="component" value="Unassembled WGS sequence"/>
</dbReference>
<feature type="transmembrane region" description="Helical" evidence="3">
    <location>
        <begin position="39"/>
        <end position="56"/>
    </location>
</feature>
<dbReference type="SUPFAM" id="SSF103473">
    <property type="entry name" value="MFS general substrate transporter"/>
    <property type="match status" value="1"/>
</dbReference>
<evidence type="ECO:0000313" key="4">
    <source>
        <dbReference type="EMBL" id="KAE9978837.1"/>
    </source>
</evidence>
<evidence type="ECO:0000256" key="3">
    <source>
        <dbReference type="SAM" id="Phobius"/>
    </source>
</evidence>
<evidence type="ECO:0008006" key="8">
    <source>
        <dbReference type="Google" id="ProtNLM"/>
    </source>
</evidence>
<evidence type="ECO:0000313" key="7">
    <source>
        <dbReference type="Proteomes" id="UP000490939"/>
    </source>
</evidence>
<protein>
    <recommendedName>
        <fullName evidence="8">Major facilitator superfamily (MFS) profile domain-containing protein</fullName>
    </recommendedName>
</protein>
<evidence type="ECO:0000313" key="5">
    <source>
        <dbReference type="EMBL" id="KAE9987219.1"/>
    </source>
</evidence>
<feature type="transmembrane region" description="Helical" evidence="3">
    <location>
        <begin position="291"/>
        <end position="316"/>
    </location>
</feature>
<comment type="caution">
    <text evidence="4">The sequence shown here is derived from an EMBL/GenBank/DDBJ whole genome shotgun (WGS) entry which is preliminary data.</text>
</comment>
<dbReference type="InterPro" id="IPR036259">
    <property type="entry name" value="MFS_trans_sf"/>
</dbReference>
<dbReference type="EMBL" id="WNWR01000240">
    <property type="protein sequence ID" value="KAE9987219.1"/>
    <property type="molecule type" value="Genomic_DNA"/>
</dbReference>
<comment type="subcellular location">
    <subcellularLocation>
        <location evidence="1">Membrane</location>
        <topology evidence="1">Multi-pass membrane protein</topology>
    </subcellularLocation>
</comment>
<dbReference type="GO" id="GO:0000329">
    <property type="term" value="C:fungal-type vacuole membrane"/>
    <property type="evidence" value="ECO:0007669"/>
    <property type="project" value="TreeGrafter"/>
</dbReference>
<keyword evidence="7" id="KW-1185">Reference proteome</keyword>
<feature type="compositionally biased region" description="Acidic residues" evidence="2">
    <location>
        <begin position="484"/>
        <end position="515"/>
    </location>
</feature>
<dbReference type="AlphaFoldDB" id="A0A8H3Z304"/>
<dbReference type="PANTHER" id="PTHR23520">
    <property type="entry name" value="TRANSPORTER, PUTATIVE (AFU_ORTHOLOGUE AFUA_3G04000)-RELATED"/>
    <property type="match status" value="1"/>
</dbReference>
<feature type="transmembrane region" description="Helical" evidence="3">
    <location>
        <begin position="157"/>
        <end position="183"/>
    </location>
</feature>
<dbReference type="GO" id="GO:0022857">
    <property type="term" value="F:transmembrane transporter activity"/>
    <property type="evidence" value="ECO:0007669"/>
    <property type="project" value="InterPro"/>
</dbReference>
<dbReference type="PANTHER" id="PTHR23520:SF5">
    <property type="entry name" value="TRANSPORTER, PUTATIVE (AFU_ORTHOLOGUE AFUA_3G04000)-RELATED"/>
    <property type="match status" value="1"/>
</dbReference>
<feature type="compositionally biased region" description="Basic residues" evidence="2">
    <location>
        <begin position="553"/>
        <end position="565"/>
    </location>
</feature>
<feature type="compositionally biased region" description="Polar residues" evidence="2">
    <location>
        <begin position="258"/>
        <end position="268"/>
    </location>
</feature>
<evidence type="ECO:0000256" key="1">
    <source>
        <dbReference type="ARBA" id="ARBA00004141"/>
    </source>
</evidence>
<accession>A0A8H3Z304</accession>
<feature type="region of interest" description="Disordered" evidence="2">
    <location>
        <begin position="225"/>
        <end position="275"/>
    </location>
</feature>
<dbReference type="Pfam" id="PF07690">
    <property type="entry name" value="MFS_1"/>
    <property type="match status" value="2"/>
</dbReference>
<sequence length="565" mass="60424">MATTLTNSFRYLYHLTGLNAVIKTGRDAHLLILTRSIRMFAYGFNALIMGLFFQEMGYSDDMMGIFFTATLLGDVLLSLLLTLVADGLGRRKVLFGGAALMVFSGAAFALSEDYWVLLGAAVVGVVSPSGSEIGPFRAVEESTLSQLTVAGTRAEVLTWYVVTAAVGTSGGLVFCGNLVDGLLEKGWTAREAYHAVFWIYSACGGVNMLLTLFLSSKCEVDGHSEKEGKQEYQSLPQSEPNPSPSSTSIVDASPPSPRNNGKPTTASKSDPKSKGILSKLTHISPSSRPTLYKLCAIMSLDSLASGMAAYSLISLYVSRKFSLPKGSLGSILSITWFISAFMNIWAGAIAKRIGLVKTMVFTHLPSAIFLGLLPVPRGLAGTVVLLFARSCLSSMDQAPRSAFIAAVVRPEERTGVMGIVNVVKILAQSGGPSITGILAEHDLFWVSFVLAGSFKVCYDLGLLTLFVGTKLNQHEEGGAVVEEARDEEDLAGLLDDSDTVEEEGSQDANGFDEETETAKKHSGSRKSFNSQSGKPKESKESEDDIGGDLASPKGHRKSNSFHMRG</sequence>
<keyword evidence="3" id="KW-0472">Membrane</keyword>
<dbReference type="Gene3D" id="1.20.1250.20">
    <property type="entry name" value="MFS general substrate transporter like domains"/>
    <property type="match status" value="2"/>
</dbReference>
<feature type="region of interest" description="Disordered" evidence="2">
    <location>
        <begin position="478"/>
        <end position="565"/>
    </location>
</feature>
<evidence type="ECO:0000256" key="2">
    <source>
        <dbReference type="SAM" id="MobiDB-lite"/>
    </source>
</evidence>
<reference evidence="4 6" key="1">
    <citation type="submission" date="2018-12" db="EMBL/GenBank/DDBJ databases">
        <title>Venturia inaequalis Genome Resource.</title>
        <authorList>
            <person name="Lichtner F.J."/>
        </authorList>
    </citation>
    <scope>NUCLEOTIDE SEQUENCE [LARGE SCALE GENOMIC DNA]</scope>
    <source>
        <strain evidence="4 6">120213</strain>
        <strain evidence="5 7">DMI_063113</strain>
    </source>
</reference>
<feature type="transmembrane region" description="Helical" evidence="3">
    <location>
        <begin position="195"/>
        <end position="214"/>
    </location>
</feature>
<feature type="transmembrane region" description="Helical" evidence="3">
    <location>
        <begin position="62"/>
        <end position="81"/>
    </location>
</feature>
<keyword evidence="3" id="KW-0812">Transmembrane</keyword>
<feature type="transmembrane region" description="Helical" evidence="3">
    <location>
        <begin position="368"/>
        <end position="388"/>
    </location>
</feature>
<feature type="compositionally biased region" description="Polar residues" evidence="2">
    <location>
        <begin position="231"/>
        <end position="250"/>
    </location>
</feature>
<gene>
    <name evidence="5" type="ORF">EG327_003961</name>
    <name evidence="4" type="ORF">EG328_001222</name>
</gene>
<feature type="transmembrane region" description="Helical" evidence="3">
    <location>
        <begin position="328"/>
        <end position="348"/>
    </location>
</feature>
<keyword evidence="3" id="KW-1133">Transmembrane helix</keyword>
<feature type="transmembrane region" description="Helical" evidence="3">
    <location>
        <begin position="93"/>
        <end position="110"/>
    </location>
</feature>
<proteinExistence type="predicted"/>
<evidence type="ECO:0000313" key="6">
    <source>
        <dbReference type="Proteomes" id="UP000447873"/>
    </source>
</evidence>
<dbReference type="Proteomes" id="UP000490939">
    <property type="component" value="Unassembled WGS sequence"/>
</dbReference>
<name>A0A8H3Z304_VENIN</name>
<organism evidence="4 6">
    <name type="scientific">Venturia inaequalis</name>
    <name type="common">Apple scab fungus</name>
    <dbReference type="NCBI Taxonomy" id="5025"/>
    <lineage>
        <taxon>Eukaryota</taxon>
        <taxon>Fungi</taxon>
        <taxon>Dikarya</taxon>
        <taxon>Ascomycota</taxon>
        <taxon>Pezizomycotina</taxon>
        <taxon>Dothideomycetes</taxon>
        <taxon>Pleosporomycetidae</taxon>
        <taxon>Venturiales</taxon>
        <taxon>Venturiaceae</taxon>
        <taxon>Venturia</taxon>
    </lineage>
</organism>
<dbReference type="InterPro" id="IPR011701">
    <property type="entry name" value="MFS"/>
</dbReference>